<keyword evidence="11 18" id="KW-0460">Magnesium</keyword>
<evidence type="ECO:0000256" key="10">
    <source>
        <dbReference type="ARBA" id="ARBA00022827"/>
    </source>
</evidence>
<evidence type="ECO:0000256" key="19">
    <source>
        <dbReference type="PIRSR" id="PIRSR006268-2"/>
    </source>
</evidence>
<dbReference type="FunFam" id="3.10.520.10:FF:000001">
    <property type="entry name" value="FAD:protein FMN transferase"/>
    <property type="match status" value="1"/>
</dbReference>
<keyword evidence="23" id="KW-1185">Reference proteome</keyword>
<comment type="cofactor">
    <cofactor evidence="19">
        <name>Mg(2+)</name>
        <dbReference type="ChEBI" id="CHEBI:18420"/>
    </cofactor>
    <cofactor evidence="19">
        <name>Mn(2+)</name>
        <dbReference type="ChEBI" id="CHEBI:29035"/>
    </cofactor>
    <text evidence="19">Magnesium. Can also use manganese.</text>
</comment>
<keyword evidence="5" id="KW-0997">Cell inner membrane</keyword>
<comment type="similarity">
    <text evidence="1 18">Belongs to the ApbE family.</text>
</comment>
<evidence type="ECO:0000256" key="16">
    <source>
        <dbReference type="ARBA" id="ARBA00048540"/>
    </source>
</evidence>
<dbReference type="Pfam" id="PF02424">
    <property type="entry name" value="ApbE"/>
    <property type="match status" value="1"/>
</dbReference>
<feature type="binding site" evidence="19">
    <location>
        <position position="298"/>
    </location>
    <ligand>
        <name>Mg(2+)</name>
        <dbReference type="ChEBI" id="CHEBI:18420"/>
    </ligand>
</feature>
<dbReference type="InterPro" id="IPR024932">
    <property type="entry name" value="ApbE"/>
</dbReference>
<evidence type="ECO:0000256" key="11">
    <source>
        <dbReference type="ARBA" id="ARBA00022842"/>
    </source>
</evidence>
<reference evidence="22 23" key="1">
    <citation type="submission" date="2019-03" db="EMBL/GenBank/DDBJ databases">
        <title>Genomic Encyclopedia of Type Strains, Phase IV (KMG-IV): sequencing the most valuable type-strain genomes for metagenomic binning, comparative biology and taxonomic classification.</title>
        <authorList>
            <person name="Goeker M."/>
        </authorList>
    </citation>
    <scope>NUCLEOTIDE SEQUENCE [LARGE SCALE GENOMIC DNA]</scope>
    <source>
        <strain evidence="22 23">DSM 15505</strain>
    </source>
</reference>
<evidence type="ECO:0000256" key="2">
    <source>
        <dbReference type="ARBA" id="ARBA00011955"/>
    </source>
</evidence>
<feature type="chain" id="PRO_5039941360" description="FAD:protein FMN transferase" evidence="21">
    <location>
        <begin position="26"/>
        <end position="352"/>
    </location>
</feature>
<evidence type="ECO:0000256" key="9">
    <source>
        <dbReference type="ARBA" id="ARBA00022729"/>
    </source>
</evidence>
<dbReference type="RefSeq" id="WP_133735427.1">
    <property type="nucleotide sequence ID" value="NZ_SOAX01000002.1"/>
</dbReference>
<dbReference type="SUPFAM" id="SSF143631">
    <property type="entry name" value="ApbE-like"/>
    <property type="match status" value="1"/>
</dbReference>
<evidence type="ECO:0000256" key="17">
    <source>
        <dbReference type="ARBA" id="ARBA00060485"/>
    </source>
</evidence>
<gene>
    <name evidence="22" type="ORF">DES49_1167</name>
</gene>
<evidence type="ECO:0000256" key="18">
    <source>
        <dbReference type="PIRNR" id="PIRNR006268"/>
    </source>
</evidence>
<dbReference type="GO" id="GO:0005886">
    <property type="term" value="C:plasma membrane"/>
    <property type="evidence" value="ECO:0007669"/>
    <property type="project" value="UniProtKB-SubCell"/>
</dbReference>
<evidence type="ECO:0000313" key="23">
    <source>
        <dbReference type="Proteomes" id="UP000295830"/>
    </source>
</evidence>
<dbReference type="Gene3D" id="3.10.520.10">
    <property type="entry name" value="ApbE-like domains"/>
    <property type="match status" value="1"/>
</dbReference>
<keyword evidence="6 18" id="KW-0285">Flavoprotein</keyword>
<evidence type="ECO:0000256" key="21">
    <source>
        <dbReference type="SAM" id="SignalP"/>
    </source>
</evidence>
<keyword evidence="13" id="KW-0564">Palmitate</keyword>
<keyword evidence="10 18" id="KW-0274">FAD</keyword>
<proteinExistence type="inferred from homology"/>
<sequence>MSPNAATARLLSPILLILLAACSDAPPETSPTRIQGETFGTFYQVSVANDLADEQKDTLRSQLEAELDRVDRQMSTYREDSDLNRLNSAETGEWVALPDPVIELLALSRTISEATDGAFDITVGGLVNLWSFGPEARPREKPSDEALQQRLEQVGFQQLDVDQDAGRARRLSDIYADLSAIAKGHAVDRLAMLLEEAGYEAYLVNIGGDLLANGRKRSGEPWRIGIELPRDGEQVARHALPLLNMSLATSGDYRNYFEVDGQRYSHTIDPRDGRPVQHTLASVSVFHPENTMADALATAFMVMGTEDTLTYARKNEIPVLVIERSRGDFRTRISPALREMLAGEDVERLLTD</sequence>
<evidence type="ECO:0000256" key="4">
    <source>
        <dbReference type="ARBA" id="ARBA00022475"/>
    </source>
</evidence>
<dbReference type="EMBL" id="SOAX01000002">
    <property type="protein sequence ID" value="TDT43353.1"/>
    <property type="molecule type" value="Genomic_DNA"/>
</dbReference>
<evidence type="ECO:0000256" key="13">
    <source>
        <dbReference type="ARBA" id="ARBA00023139"/>
    </source>
</evidence>
<dbReference type="PANTHER" id="PTHR30040">
    <property type="entry name" value="THIAMINE BIOSYNTHESIS LIPOPROTEIN APBE"/>
    <property type="match status" value="1"/>
</dbReference>
<evidence type="ECO:0000256" key="15">
    <source>
        <dbReference type="ARBA" id="ARBA00031306"/>
    </source>
</evidence>
<dbReference type="GO" id="GO:0016740">
    <property type="term" value="F:transferase activity"/>
    <property type="evidence" value="ECO:0007669"/>
    <property type="project" value="UniProtKB-UniRule"/>
</dbReference>
<dbReference type="PIRSF" id="PIRSF006268">
    <property type="entry name" value="ApbE"/>
    <property type="match status" value="1"/>
</dbReference>
<keyword evidence="12" id="KW-0472">Membrane</keyword>
<dbReference type="GO" id="GO:0046872">
    <property type="term" value="F:metal ion binding"/>
    <property type="evidence" value="ECO:0007669"/>
    <property type="project" value="UniProtKB-UniRule"/>
</dbReference>
<evidence type="ECO:0000256" key="12">
    <source>
        <dbReference type="ARBA" id="ARBA00023136"/>
    </source>
</evidence>
<keyword evidence="8 18" id="KW-0479">Metal-binding</keyword>
<feature type="binding site" evidence="19">
    <location>
        <position position="294"/>
    </location>
    <ligand>
        <name>Mg(2+)</name>
        <dbReference type="ChEBI" id="CHEBI:18420"/>
    </ligand>
</feature>
<dbReference type="EC" id="2.7.1.180" evidence="2 18"/>
<dbReference type="OrthoDB" id="9778595at2"/>
<accession>A0A4R7K0H8</accession>
<organism evidence="22 23">
    <name type="scientific">Halospina denitrificans</name>
    <dbReference type="NCBI Taxonomy" id="332522"/>
    <lineage>
        <taxon>Bacteria</taxon>
        <taxon>Pseudomonadati</taxon>
        <taxon>Pseudomonadota</taxon>
        <taxon>Gammaproteobacteria</taxon>
        <taxon>Halospina</taxon>
    </lineage>
</organism>
<keyword evidence="4" id="KW-1003">Cell membrane</keyword>
<evidence type="ECO:0000256" key="7">
    <source>
        <dbReference type="ARBA" id="ARBA00022679"/>
    </source>
</evidence>
<dbReference type="InterPro" id="IPR003374">
    <property type="entry name" value="ApbE-like_sf"/>
</dbReference>
<comment type="catalytic activity">
    <reaction evidence="16 18">
        <text>L-threonyl-[protein] + FAD = FMN-L-threonyl-[protein] + AMP + H(+)</text>
        <dbReference type="Rhea" id="RHEA:36847"/>
        <dbReference type="Rhea" id="RHEA-COMP:11060"/>
        <dbReference type="Rhea" id="RHEA-COMP:11061"/>
        <dbReference type="ChEBI" id="CHEBI:15378"/>
        <dbReference type="ChEBI" id="CHEBI:30013"/>
        <dbReference type="ChEBI" id="CHEBI:57692"/>
        <dbReference type="ChEBI" id="CHEBI:74257"/>
        <dbReference type="ChEBI" id="CHEBI:456215"/>
        <dbReference type="EC" id="2.7.1.180"/>
    </reaction>
</comment>
<dbReference type="PANTHER" id="PTHR30040:SF2">
    <property type="entry name" value="FAD:PROTEIN FMN TRANSFERASE"/>
    <property type="match status" value="1"/>
</dbReference>
<comment type="subcellular location">
    <subcellularLocation>
        <location evidence="17">Cell inner membrane</location>
        <topology evidence="17">Lipid-anchor</topology>
        <orientation evidence="17">Periplasmic side</orientation>
    </subcellularLocation>
</comment>
<keyword evidence="14 22" id="KW-0449">Lipoprotein</keyword>
<name>A0A4R7K0H8_9GAMM</name>
<evidence type="ECO:0000256" key="14">
    <source>
        <dbReference type="ARBA" id="ARBA00023288"/>
    </source>
</evidence>
<protein>
    <recommendedName>
        <fullName evidence="3 18">FAD:protein FMN transferase</fullName>
        <ecNumber evidence="2 18">2.7.1.180</ecNumber>
    </recommendedName>
    <alternativeName>
        <fullName evidence="15 18">Flavin transferase</fullName>
    </alternativeName>
</protein>
<feature type="coiled-coil region" evidence="20">
    <location>
        <begin position="49"/>
        <end position="80"/>
    </location>
</feature>
<evidence type="ECO:0000256" key="5">
    <source>
        <dbReference type="ARBA" id="ARBA00022519"/>
    </source>
</evidence>
<keyword evidence="9 21" id="KW-0732">Signal</keyword>
<evidence type="ECO:0000256" key="1">
    <source>
        <dbReference type="ARBA" id="ARBA00008282"/>
    </source>
</evidence>
<dbReference type="Proteomes" id="UP000295830">
    <property type="component" value="Unassembled WGS sequence"/>
</dbReference>
<keyword evidence="20" id="KW-0175">Coiled coil</keyword>
<keyword evidence="7 18" id="KW-0808">Transferase</keyword>
<evidence type="ECO:0000256" key="3">
    <source>
        <dbReference type="ARBA" id="ARBA00016337"/>
    </source>
</evidence>
<comment type="caution">
    <text evidence="22">The sequence shown here is derived from an EMBL/GenBank/DDBJ whole genome shotgun (WGS) entry which is preliminary data.</text>
</comment>
<evidence type="ECO:0000256" key="6">
    <source>
        <dbReference type="ARBA" id="ARBA00022630"/>
    </source>
</evidence>
<evidence type="ECO:0000313" key="22">
    <source>
        <dbReference type="EMBL" id="TDT43353.1"/>
    </source>
</evidence>
<evidence type="ECO:0000256" key="20">
    <source>
        <dbReference type="SAM" id="Coils"/>
    </source>
</evidence>
<evidence type="ECO:0000256" key="8">
    <source>
        <dbReference type="ARBA" id="ARBA00022723"/>
    </source>
</evidence>
<feature type="signal peptide" evidence="21">
    <location>
        <begin position="1"/>
        <end position="25"/>
    </location>
</feature>
<dbReference type="AlphaFoldDB" id="A0A4R7K0H8"/>
<feature type="binding site" evidence="19">
    <location>
        <position position="180"/>
    </location>
    <ligand>
        <name>Mg(2+)</name>
        <dbReference type="ChEBI" id="CHEBI:18420"/>
    </ligand>
</feature>